<proteinExistence type="predicted"/>
<comment type="caution">
    <text evidence="1">The sequence shown here is derived from an EMBL/GenBank/DDBJ whole genome shotgun (WGS) entry which is preliminary data.</text>
</comment>
<dbReference type="RefSeq" id="WP_201561722.1">
    <property type="nucleotide sequence ID" value="NZ_CAJGZK010000004.1"/>
</dbReference>
<evidence type="ECO:0000313" key="1">
    <source>
        <dbReference type="EMBL" id="MFC6381526.1"/>
    </source>
</evidence>
<evidence type="ECO:0000313" key="2">
    <source>
        <dbReference type="Proteomes" id="UP001596264"/>
    </source>
</evidence>
<reference evidence="2" key="1">
    <citation type="journal article" date="2019" name="Int. J. Syst. Evol. Microbiol.">
        <title>The Global Catalogue of Microorganisms (GCM) 10K type strain sequencing project: providing services to taxonomists for standard genome sequencing and annotation.</title>
        <authorList>
            <consortium name="The Broad Institute Genomics Platform"/>
            <consortium name="The Broad Institute Genome Sequencing Center for Infectious Disease"/>
            <person name="Wu L."/>
            <person name="Ma J."/>
        </authorList>
    </citation>
    <scope>NUCLEOTIDE SEQUENCE [LARGE SCALE GENOMIC DNA]</scope>
    <source>
        <strain evidence="2">CCM 2050</strain>
    </source>
</reference>
<dbReference type="Pfam" id="PF04214">
    <property type="entry name" value="DUF411"/>
    <property type="match status" value="1"/>
</dbReference>
<organism evidence="1 2">
    <name type="scientific">Psychrobacter glacincola</name>
    <dbReference type="NCBI Taxonomy" id="56810"/>
    <lineage>
        <taxon>Bacteria</taxon>
        <taxon>Pseudomonadati</taxon>
        <taxon>Pseudomonadota</taxon>
        <taxon>Gammaproteobacteria</taxon>
        <taxon>Moraxellales</taxon>
        <taxon>Moraxellaceae</taxon>
        <taxon>Psychrobacter</taxon>
    </lineage>
</organism>
<gene>
    <name evidence="1" type="ORF">ACFP58_08670</name>
</gene>
<accession>A0ABW1W9U2</accession>
<keyword evidence="2" id="KW-1185">Reference proteome</keyword>
<dbReference type="PROSITE" id="PS51257">
    <property type="entry name" value="PROKAR_LIPOPROTEIN"/>
    <property type="match status" value="1"/>
</dbReference>
<dbReference type="Proteomes" id="UP001596264">
    <property type="component" value="Unassembled WGS sequence"/>
</dbReference>
<protein>
    <submittedName>
        <fullName evidence="1">DUF411 domain-containing protein</fullName>
    </submittedName>
</protein>
<name>A0ABW1W9U2_9GAMM</name>
<sequence length="220" mass="23658">MRHDAHVFSNGHHWLSGRVLLLMAITALPLTLAACSQSNTSASDAKPDQSDAITTQTVQEAKITTQEVRKAEVAPIMTPVTTQSTLLKNVSATVYKDANCGCCKEWVGYAEDNGLSATTHDVADVSLFKERYGMPQNMRACHTTVTTDGYVFEGHVPAKHMAQFLASPPSDAIGLAVPGMPVGSPGMKNGDKFTPYQVMQINKDGSTEVYAAIESVQQQL</sequence>
<dbReference type="EMBL" id="JBHSTZ010000025">
    <property type="protein sequence ID" value="MFC6381526.1"/>
    <property type="molecule type" value="Genomic_DNA"/>
</dbReference>
<dbReference type="InterPro" id="IPR007332">
    <property type="entry name" value="DUF411"/>
</dbReference>